<dbReference type="STRING" id="747725.A0A168I1B0"/>
<evidence type="ECO:0000256" key="2">
    <source>
        <dbReference type="ARBA" id="ARBA00022630"/>
    </source>
</evidence>
<evidence type="ECO:0000313" key="7">
    <source>
        <dbReference type="Proteomes" id="UP000077051"/>
    </source>
</evidence>
<dbReference type="PANTHER" id="PTHR46056">
    <property type="entry name" value="LONG-CHAIN-ALCOHOL OXIDASE"/>
    <property type="match status" value="1"/>
</dbReference>
<evidence type="ECO:0000256" key="4">
    <source>
        <dbReference type="ARBA" id="ARBA00023002"/>
    </source>
</evidence>
<dbReference type="Gene3D" id="3.50.50.60">
    <property type="entry name" value="FAD/NAD(P)-binding domain"/>
    <property type="match status" value="1"/>
</dbReference>
<dbReference type="EMBL" id="AMYB01000008">
    <property type="protein sequence ID" value="OAC99434.1"/>
    <property type="molecule type" value="Genomic_DNA"/>
</dbReference>
<evidence type="ECO:0000313" key="6">
    <source>
        <dbReference type="EMBL" id="OAC99434.1"/>
    </source>
</evidence>
<dbReference type="InterPro" id="IPR036188">
    <property type="entry name" value="FAD/NAD-bd_sf"/>
</dbReference>
<dbReference type="AlphaFoldDB" id="A0A168I1B0"/>
<keyword evidence="7" id="KW-1185">Reference proteome</keyword>
<dbReference type="Pfam" id="PF05199">
    <property type="entry name" value="GMC_oxred_C"/>
    <property type="match status" value="1"/>
</dbReference>
<keyword evidence="2" id="KW-0285">Flavoprotein</keyword>
<dbReference type="Proteomes" id="UP000077051">
    <property type="component" value="Unassembled WGS sequence"/>
</dbReference>
<evidence type="ECO:0000256" key="1">
    <source>
        <dbReference type="ARBA" id="ARBA00010790"/>
    </source>
</evidence>
<proteinExistence type="inferred from homology"/>
<dbReference type="VEuPathDB" id="FungiDB:MUCCIDRAFT_157210"/>
<comment type="caution">
    <text evidence="6">The sequence shown here is derived from an EMBL/GenBank/DDBJ whole genome shotgun (WGS) entry which is preliminary data.</text>
</comment>
<organism evidence="6 7">
    <name type="scientific">Mucor lusitanicus CBS 277.49</name>
    <dbReference type="NCBI Taxonomy" id="747725"/>
    <lineage>
        <taxon>Eukaryota</taxon>
        <taxon>Fungi</taxon>
        <taxon>Fungi incertae sedis</taxon>
        <taxon>Mucoromycota</taxon>
        <taxon>Mucoromycotina</taxon>
        <taxon>Mucoromycetes</taxon>
        <taxon>Mucorales</taxon>
        <taxon>Mucorineae</taxon>
        <taxon>Mucoraceae</taxon>
        <taxon>Mucor</taxon>
    </lineage>
</organism>
<name>A0A168I1B0_MUCCL</name>
<keyword evidence="4" id="KW-0560">Oxidoreductase</keyword>
<dbReference type="PANTHER" id="PTHR46056:SF12">
    <property type="entry name" value="LONG-CHAIN-ALCOHOL OXIDASE"/>
    <property type="match status" value="1"/>
</dbReference>
<protein>
    <recommendedName>
        <fullName evidence="5">Glucose-methanol-choline oxidoreductase C-terminal domain-containing protein</fullName>
    </recommendedName>
</protein>
<accession>A0A168I1B0</accession>
<feature type="domain" description="Glucose-methanol-choline oxidoreductase C-terminal" evidence="5">
    <location>
        <begin position="101"/>
        <end position="246"/>
    </location>
</feature>
<dbReference type="InterPro" id="IPR007867">
    <property type="entry name" value="GMC_OxRtase_C"/>
</dbReference>
<reference evidence="6 7" key="1">
    <citation type="submission" date="2015-06" db="EMBL/GenBank/DDBJ databases">
        <title>Expansion of signal transduction pathways in fungi by whole-genome duplication.</title>
        <authorList>
            <consortium name="DOE Joint Genome Institute"/>
            <person name="Corrochano L.M."/>
            <person name="Kuo A."/>
            <person name="Marcet-Houben M."/>
            <person name="Polaino S."/>
            <person name="Salamov A."/>
            <person name="Villalobos J.M."/>
            <person name="Alvarez M.I."/>
            <person name="Avalos J."/>
            <person name="Benito E.P."/>
            <person name="Benoit I."/>
            <person name="Burger G."/>
            <person name="Camino L.P."/>
            <person name="Canovas D."/>
            <person name="Cerda-Olmedo E."/>
            <person name="Cheng J.-F."/>
            <person name="Dominguez A."/>
            <person name="Elias M."/>
            <person name="Eslava A.P."/>
            <person name="Glaser F."/>
            <person name="Grimwood J."/>
            <person name="Gutierrez G."/>
            <person name="Heitman J."/>
            <person name="Henrissat B."/>
            <person name="Iturriaga E.A."/>
            <person name="Lang B.F."/>
            <person name="Lavin J.L."/>
            <person name="Lee S."/>
            <person name="Li W."/>
            <person name="Lindquist E."/>
            <person name="Lopez-Garcia S."/>
            <person name="Luque E.M."/>
            <person name="Marcos A.T."/>
            <person name="Martin J."/>
            <person name="Mccluskey K."/>
            <person name="Medina H.R."/>
            <person name="Miralles-Duran A."/>
            <person name="Miyazaki A."/>
            <person name="Munoz-Torres E."/>
            <person name="Oguiza J.A."/>
            <person name="Ohm R."/>
            <person name="Olmedo M."/>
            <person name="Orejas M."/>
            <person name="Ortiz-Castellanos L."/>
            <person name="Pisabarro A.G."/>
            <person name="Rodriguez-Romero J."/>
            <person name="Ruiz-Herrera J."/>
            <person name="Ruiz-Vazquez R."/>
            <person name="Sanz C."/>
            <person name="Schackwitz W."/>
            <person name="Schmutz J."/>
            <person name="Shahriari M."/>
            <person name="Shelest E."/>
            <person name="Silva-Franco F."/>
            <person name="Soanes D."/>
            <person name="Syed K."/>
            <person name="Tagua V.G."/>
            <person name="Talbot N.J."/>
            <person name="Thon M."/>
            <person name="De Vries R.P."/>
            <person name="Wiebenga A."/>
            <person name="Yadav J.S."/>
            <person name="Braun E.L."/>
            <person name="Baker S."/>
            <person name="Garre V."/>
            <person name="Horwitz B."/>
            <person name="Torres-Martinez S."/>
            <person name="Idnurm A."/>
            <person name="Herrera-Estrella A."/>
            <person name="Gabaldon T."/>
            <person name="Grigoriev I.V."/>
        </authorList>
    </citation>
    <scope>NUCLEOTIDE SEQUENCE [LARGE SCALE GENOMIC DNA]</scope>
    <source>
        <strain evidence="6 7">CBS 277.49</strain>
    </source>
</reference>
<keyword evidence="3" id="KW-0274">FAD</keyword>
<dbReference type="SUPFAM" id="SSF51905">
    <property type="entry name" value="FAD/NAD(P)-binding domain"/>
    <property type="match status" value="1"/>
</dbReference>
<sequence length="262" mass="28779">MRSGLKNKNIGRNLRLHPCSITFGFFDREIRTFQGSIMTAVSGVAENVDNDGYGAKLEVPCLHPGSFSTVLPWRGAAAHKELMMRYDRCAPILILSRDKDSTGVVRYDDKDNVIVDFNLSSRDRKSLIAGIERSLDVLVAAGAREVQTGQFGVDPFVFEDSEESRVDNPRFIAWKQQVVKYGFPQEGAGVFCAHQMGSNRMGVSSKTSVVKPTGETWEVKDLYVADASVFPTASGVNPMVTTEAIALHIADCILNKNSNAKL</sequence>
<comment type="similarity">
    <text evidence="1">Belongs to the GMC oxidoreductase family.</text>
</comment>
<evidence type="ECO:0000256" key="3">
    <source>
        <dbReference type="ARBA" id="ARBA00022827"/>
    </source>
</evidence>
<evidence type="ECO:0000259" key="5">
    <source>
        <dbReference type="Pfam" id="PF05199"/>
    </source>
</evidence>
<dbReference type="OrthoDB" id="269227at2759"/>
<dbReference type="GO" id="GO:0016614">
    <property type="term" value="F:oxidoreductase activity, acting on CH-OH group of donors"/>
    <property type="evidence" value="ECO:0007669"/>
    <property type="project" value="InterPro"/>
</dbReference>
<gene>
    <name evidence="6" type="ORF">MUCCIDRAFT_157210</name>
</gene>